<dbReference type="Pfam" id="PF01814">
    <property type="entry name" value="Hemerythrin"/>
    <property type="match status" value="1"/>
</dbReference>
<evidence type="ECO:0000313" key="3">
    <source>
        <dbReference type="Proteomes" id="UP001174909"/>
    </source>
</evidence>
<dbReference type="PANTHER" id="PTHR39966">
    <property type="entry name" value="BLL2471 PROTEIN-RELATED"/>
    <property type="match status" value="1"/>
</dbReference>
<accession>A0AA35X9T9</accession>
<sequence>MSATDTLREDHRQIRRLGKVVDVCQRRLYAGGDVPLEDIRRITVVIAEFLDAVHYSREENSYFACVAGYGTLQEEIRKFMIEHEFGRRIARSITIHLNRWGQGHDSREPVARFLRTYSIYLADHLSKEDAFFDAASESVLQPEEEREMYEQFRAVVAVSRKMDAMVREIDHLERQPWCSESS</sequence>
<evidence type="ECO:0000313" key="2">
    <source>
        <dbReference type="EMBL" id="CAI8050813.1"/>
    </source>
</evidence>
<dbReference type="PANTHER" id="PTHR39966:SF1">
    <property type="entry name" value="HEMERYTHRIN-LIKE DOMAIN-CONTAINING PROTEIN"/>
    <property type="match status" value="1"/>
</dbReference>
<dbReference type="InterPro" id="IPR012312">
    <property type="entry name" value="Hemerythrin-like"/>
</dbReference>
<name>A0AA35X9T9_GEOBA</name>
<dbReference type="GO" id="GO:0005886">
    <property type="term" value="C:plasma membrane"/>
    <property type="evidence" value="ECO:0007669"/>
    <property type="project" value="TreeGrafter"/>
</dbReference>
<dbReference type="AlphaFoldDB" id="A0AA35X9T9"/>
<proteinExistence type="predicted"/>
<protein>
    <recommendedName>
        <fullName evidence="1">Hemerythrin-like domain-containing protein</fullName>
    </recommendedName>
</protein>
<organism evidence="2 3">
    <name type="scientific">Geodia barretti</name>
    <name type="common">Barrett's horny sponge</name>
    <dbReference type="NCBI Taxonomy" id="519541"/>
    <lineage>
        <taxon>Eukaryota</taxon>
        <taxon>Metazoa</taxon>
        <taxon>Porifera</taxon>
        <taxon>Demospongiae</taxon>
        <taxon>Heteroscleromorpha</taxon>
        <taxon>Tetractinellida</taxon>
        <taxon>Astrophorina</taxon>
        <taxon>Geodiidae</taxon>
        <taxon>Geodia</taxon>
    </lineage>
</organism>
<feature type="domain" description="Hemerythrin-like" evidence="1">
    <location>
        <begin position="3"/>
        <end position="129"/>
    </location>
</feature>
<dbReference type="Proteomes" id="UP001174909">
    <property type="component" value="Unassembled WGS sequence"/>
</dbReference>
<dbReference type="EMBL" id="CASHTH010003886">
    <property type="protein sequence ID" value="CAI8050813.1"/>
    <property type="molecule type" value="Genomic_DNA"/>
</dbReference>
<reference evidence="2" key="1">
    <citation type="submission" date="2023-03" db="EMBL/GenBank/DDBJ databases">
        <authorList>
            <person name="Steffen K."/>
            <person name="Cardenas P."/>
        </authorList>
    </citation>
    <scope>NUCLEOTIDE SEQUENCE</scope>
</reference>
<evidence type="ECO:0000259" key="1">
    <source>
        <dbReference type="Pfam" id="PF01814"/>
    </source>
</evidence>
<gene>
    <name evidence="2" type="ORF">GBAR_LOCUS27872</name>
</gene>
<keyword evidence="3" id="KW-1185">Reference proteome</keyword>
<comment type="caution">
    <text evidence="2">The sequence shown here is derived from an EMBL/GenBank/DDBJ whole genome shotgun (WGS) entry which is preliminary data.</text>
</comment>
<dbReference type="Gene3D" id="1.20.120.520">
    <property type="entry name" value="nmb1532 protein domain like"/>
    <property type="match status" value="1"/>
</dbReference>